<dbReference type="HOGENOM" id="CLU_368713_0_0_7"/>
<dbReference type="SUPFAM" id="SSF74853">
    <property type="entry name" value="Lamin A/C globular tail domain"/>
    <property type="match status" value="1"/>
</dbReference>
<dbReference type="InterPro" id="IPR025584">
    <property type="entry name" value="Cthe_2159"/>
</dbReference>
<dbReference type="Gene3D" id="1.10.1330.10">
    <property type="entry name" value="Dockerin domain"/>
    <property type="match status" value="1"/>
</dbReference>
<dbReference type="InterPro" id="IPR001322">
    <property type="entry name" value="Lamin_tail_dom"/>
</dbReference>
<evidence type="ECO:0000259" key="1">
    <source>
        <dbReference type="PROSITE" id="PS51841"/>
    </source>
</evidence>
<evidence type="ECO:0000313" key="3">
    <source>
        <dbReference type="Proteomes" id="UP000000739"/>
    </source>
</evidence>
<dbReference type="Gene3D" id="2.60.40.1260">
    <property type="entry name" value="Lamin Tail domain"/>
    <property type="match status" value="1"/>
</dbReference>
<dbReference type="eggNOG" id="COG5337">
    <property type="taxonomic scope" value="Bacteria"/>
</dbReference>
<protein>
    <recommendedName>
        <fullName evidence="1">LTD domain-containing protein</fullName>
    </recommendedName>
</protein>
<reference evidence="2 3" key="1">
    <citation type="journal article" date="2012" name="Environ. Microbiol.">
        <title>The genome sequence of Desulfatibacillum alkenivorans AK-01: a blueprint for anaerobic alkane oxidation.</title>
        <authorList>
            <person name="Callaghan A.V."/>
            <person name="Morris B.E."/>
            <person name="Pereira I.A."/>
            <person name="McInerney M.J."/>
            <person name="Austin R.N."/>
            <person name="Groves J.T."/>
            <person name="Kukor J.J."/>
            <person name="Suflita J.M."/>
            <person name="Young L.Y."/>
            <person name="Zylstra G.J."/>
            <person name="Wawrik B."/>
        </authorList>
    </citation>
    <scope>NUCLEOTIDE SEQUENCE [LARGE SCALE GENOMIC DNA]</scope>
    <source>
        <strain evidence="2 3">AK-01</strain>
    </source>
</reference>
<evidence type="ECO:0000313" key="2">
    <source>
        <dbReference type="EMBL" id="ACL05786.1"/>
    </source>
</evidence>
<dbReference type="InterPro" id="IPR036415">
    <property type="entry name" value="Lamin_tail_dom_sf"/>
</dbReference>
<dbReference type="Pfam" id="PF14262">
    <property type="entry name" value="Cthe_2159"/>
    <property type="match status" value="1"/>
</dbReference>
<accession>B8FM53</accession>
<name>B8FM53_DESAL</name>
<dbReference type="SUPFAM" id="SSF63446">
    <property type="entry name" value="Type I dockerin domain"/>
    <property type="match status" value="1"/>
</dbReference>
<dbReference type="InterPro" id="IPR036439">
    <property type="entry name" value="Dockerin_dom_sf"/>
</dbReference>
<dbReference type="GO" id="GO:0000272">
    <property type="term" value="P:polysaccharide catabolic process"/>
    <property type="evidence" value="ECO:0007669"/>
    <property type="project" value="InterPro"/>
</dbReference>
<dbReference type="Pfam" id="PF00932">
    <property type="entry name" value="LTD"/>
    <property type="match status" value="1"/>
</dbReference>
<dbReference type="KEGG" id="dal:Dalk_4101"/>
<feature type="domain" description="LTD" evidence="1">
    <location>
        <begin position="19"/>
        <end position="144"/>
    </location>
</feature>
<sequence>MHSCFKTCSPIRNGLIMAFTLFAVLAAFGAQQGYCALVINEFMADNDSIAADPTGDYDDWIELYNSSPSSISLEGYHLSDDLEDPAQWTFPAATIAAGGYLCVWADNDEGDEGVHTNFKLSKSGEAIILSASDGSVIDQVVFGAQETDVSTGRHPNGNGEFAKLVPSFGAENLELAASEGDINGNGNVEMDDAILSLEIMAGMAPDSVIYTGSDVDGGGAIGLREALFILNFIQNKGVTRITLNDASITVDGEGATADGAIVTINAGGTYSIRGTLNDGQIIVDSSDTKPVIIILNGVSVTCTSSAPFFVSNAEEVIVELAENSENYFIDTGAYVFEDGEDEPDAPIFSKDDLTIRGSGLLDVDAKYNDAIKSKDGLVIESGVFVINSVDDGIQGKDYLNIQGGTFTVNADGDGLKSTEDEDANLGYITISGGSFTIVSGNDCIQAETNVNITGGAFNLTAGGGSNATIGDDDSAKGIKAVVEINIDAGDFTINTADDAVHSDQDITITGGDFSIATGDDGVHSDSAITIDGGTFAITKCYEGVEGAVITINDGSFHITASDDGMNVAGGADSSGGGMWPDASNNFLYINGGYIVVDADGDGIDVNGSFYMSGGTVLVNGPEENGNGALDYDTKFVLTGGYLIAAGSSGMAQAPTYQDTTQYSVLYRNRFENRAAGTLIHVQDSSGNEVFTFAPGKRYEAVCFSMPALSHGASYDLYFGGSSTGTATDGLYEGGTYTPGTKYRTFTINNIVTNIN</sequence>
<keyword evidence="3" id="KW-1185">Reference proteome</keyword>
<dbReference type="AlphaFoldDB" id="B8FM53"/>
<organism evidence="2 3">
    <name type="scientific">Desulfatibacillum aliphaticivorans</name>
    <dbReference type="NCBI Taxonomy" id="218208"/>
    <lineage>
        <taxon>Bacteria</taxon>
        <taxon>Pseudomonadati</taxon>
        <taxon>Thermodesulfobacteriota</taxon>
        <taxon>Desulfobacteria</taxon>
        <taxon>Desulfobacterales</taxon>
        <taxon>Desulfatibacillaceae</taxon>
        <taxon>Desulfatibacillum</taxon>
    </lineage>
</organism>
<dbReference type="PROSITE" id="PS51841">
    <property type="entry name" value="LTD"/>
    <property type="match status" value="1"/>
</dbReference>
<dbReference type="Proteomes" id="UP000000739">
    <property type="component" value="Chromosome"/>
</dbReference>
<gene>
    <name evidence="2" type="ordered locus">Dalk_4101</name>
</gene>
<proteinExistence type="predicted"/>
<dbReference type="EMBL" id="CP001322">
    <property type="protein sequence ID" value="ACL05786.1"/>
    <property type="molecule type" value="Genomic_DNA"/>
</dbReference>